<proteinExistence type="predicted"/>
<keyword evidence="2" id="KW-1185">Reference proteome</keyword>
<gene>
    <name evidence="1" type="ORF">DERYTH_LOCUS27314</name>
</gene>
<dbReference type="Proteomes" id="UP000789405">
    <property type="component" value="Unassembled WGS sequence"/>
</dbReference>
<feature type="non-terminal residue" evidence="1">
    <location>
        <position position="1"/>
    </location>
</feature>
<dbReference type="AlphaFoldDB" id="A0A9N9PFX5"/>
<evidence type="ECO:0000313" key="2">
    <source>
        <dbReference type="Proteomes" id="UP000789405"/>
    </source>
</evidence>
<dbReference type="EMBL" id="CAJVPY010062237">
    <property type="protein sequence ID" value="CAG8822509.1"/>
    <property type="molecule type" value="Genomic_DNA"/>
</dbReference>
<sequence length="59" mass="6716">SVQLSYGVVNDAVFSNFKMRLCQLLISGLWHVNSIPYSLLSVVSETVKIDRYGVQLWLK</sequence>
<feature type="non-terminal residue" evidence="1">
    <location>
        <position position="59"/>
    </location>
</feature>
<reference evidence="1" key="1">
    <citation type="submission" date="2021-06" db="EMBL/GenBank/DDBJ databases">
        <authorList>
            <person name="Kallberg Y."/>
            <person name="Tangrot J."/>
            <person name="Rosling A."/>
        </authorList>
    </citation>
    <scope>NUCLEOTIDE SEQUENCE</scope>
    <source>
        <strain evidence="1">MA453B</strain>
    </source>
</reference>
<accession>A0A9N9PFX5</accession>
<protein>
    <submittedName>
        <fullName evidence="1">22090_t:CDS:1</fullName>
    </submittedName>
</protein>
<organism evidence="1 2">
    <name type="scientific">Dentiscutata erythropus</name>
    <dbReference type="NCBI Taxonomy" id="1348616"/>
    <lineage>
        <taxon>Eukaryota</taxon>
        <taxon>Fungi</taxon>
        <taxon>Fungi incertae sedis</taxon>
        <taxon>Mucoromycota</taxon>
        <taxon>Glomeromycotina</taxon>
        <taxon>Glomeromycetes</taxon>
        <taxon>Diversisporales</taxon>
        <taxon>Gigasporaceae</taxon>
        <taxon>Dentiscutata</taxon>
    </lineage>
</organism>
<evidence type="ECO:0000313" key="1">
    <source>
        <dbReference type="EMBL" id="CAG8822509.1"/>
    </source>
</evidence>
<comment type="caution">
    <text evidence="1">The sequence shown here is derived from an EMBL/GenBank/DDBJ whole genome shotgun (WGS) entry which is preliminary data.</text>
</comment>
<name>A0A9N9PFX5_9GLOM</name>